<sequence>MATDNTNDSDGSFISELWEFIMVNPPGIDARVLLMQCYHRLGWHDDAKHMAEDILLFDPGNTDATRHLYEGTSGPDTVTRCSPSTVSSSNPSSTRPRDPHPVPRNGREQAILADEFSQRYEIVRAEARQLLLEARFVQAFHQQGTNRHSENDQQIENSRIEDLKLITEGGIWNVVATARPRSALTIARAVAAEQREDRVLDMIVDDLDGMIRWIRKTENELSRDGDEIREAVQRRVRVMTAALPPNLRHWPSIAFMHVEHEQLQKTYLNDETMYGDKIADIPRANFWVSEDGYAWDMSELASCLAATNGVMRNPLSRQIFSPGDVKSILQHPLGKPLAALQVEQSNLRQGVRPAALRKLEELASVMMDDMSQDQAPSRNQLDEFLAYMATLPETEQRAIDTLRVPAVDSHTGQPFDGAIGEFLRDAKANRTCLHKTADFIRQAVQHLRRSSST</sequence>
<name>A0A0D2IYW2_9EURO</name>
<proteinExistence type="predicted"/>
<dbReference type="Proteomes" id="UP000053617">
    <property type="component" value="Unassembled WGS sequence"/>
</dbReference>
<organism evidence="2 3">
    <name type="scientific">Rhinocladiella mackenziei CBS 650.93</name>
    <dbReference type="NCBI Taxonomy" id="1442369"/>
    <lineage>
        <taxon>Eukaryota</taxon>
        <taxon>Fungi</taxon>
        <taxon>Dikarya</taxon>
        <taxon>Ascomycota</taxon>
        <taxon>Pezizomycotina</taxon>
        <taxon>Eurotiomycetes</taxon>
        <taxon>Chaetothyriomycetidae</taxon>
        <taxon>Chaetothyriales</taxon>
        <taxon>Herpotrichiellaceae</taxon>
        <taxon>Rhinocladiella</taxon>
    </lineage>
</organism>
<feature type="compositionally biased region" description="Low complexity" evidence="1">
    <location>
        <begin position="79"/>
        <end position="94"/>
    </location>
</feature>
<dbReference type="VEuPathDB" id="FungiDB:Z518_03207"/>
<dbReference type="AlphaFoldDB" id="A0A0D2IYW2"/>
<dbReference type="GeneID" id="25291278"/>
<dbReference type="RefSeq" id="XP_013275687.1">
    <property type="nucleotide sequence ID" value="XM_013420233.1"/>
</dbReference>
<protein>
    <submittedName>
        <fullName evidence="2">Rhinocladiella mackenziei CBS 650.93 unplaced genomic scaffold supercont1.2, whole genome shotgun sequence</fullName>
    </submittedName>
</protein>
<evidence type="ECO:0000313" key="3">
    <source>
        <dbReference type="Proteomes" id="UP000053617"/>
    </source>
</evidence>
<dbReference type="OrthoDB" id="5379086at2759"/>
<dbReference type="EMBL" id="KN847476">
    <property type="protein sequence ID" value="KIX08551.1"/>
    <property type="molecule type" value="Genomic_DNA"/>
</dbReference>
<gene>
    <name evidence="2" type="ORF">Z518_03207</name>
</gene>
<reference evidence="2 3" key="1">
    <citation type="submission" date="2015-01" db="EMBL/GenBank/DDBJ databases">
        <title>The Genome Sequence of Rhinocladiella mackenzie CBS 650.93.</title>
        <authorList>
            <consortium name="The Broad Institute Genomics Platform"/>
            <person name="Cuomo C."/>
            <person name="de Hoog S."/>
            <person name="Gorbushina A."/>
            <person name="Stielow B."/>
            <person name="Teixiera M."/>
            <person name="Abouelleil A."/>
            <person name="Chapman S.B."/>
            <person name="Priest M."/>
            <person name="Young S.K."/>
            <person name="Wortman J."/>
            <person name="Nusbaum C."/>
            <person name="Birren B."/>
        </authorList>
    </citation>
    <scope>NUCLEOTIDE SEQUENCE [LARGE SCALE GENOMIC DNA]</scope>
    <source>
        <strain evidence="2 3">CBS 650.93</strain>
    </source>
</reference>
<evidence type="ECO:0000256" key="1">
    <source>
        <dbReference type="SAM" id="MobiDB-lite"/>
    </source>
</evidence>
<feature type="compositionally biased region" description="Basic and acidic residues" evidence="1">
    <location>
        <begin position="95"/>
        <end position="105"/>
    </location>
</feature>
<evidence type="ECO:0000313" key="2">
    <source>
        <dbReference type="EMBL" id="KIX08551.1"/>
    </source>
</evidence>
<accession>A0A0D2IYW2</accession>
<keyword evidence="3" id="KW-1185">Reference proteome</keyword>
<feature type="region of interest" description="Disordered" evidence="1">
    <location>
        <begin position="68"/>
        <end position="105"/>
    </location>
</feature>
<dbReference type="HOGENOM" id="CLU_044618_0_0_1"/>